<protein>
    <submittedName>
        <fullName evidence="2 4">Uncharacterized protein</fullName>
    </submittedName>
</protein>
<feature type="compositionally biased region" description="Basic residues" evidence="1">
    <location>
        <begin position="76"/>
        <end position="88"/>
    </location>
</feature>
<dbReference type="PANTHER" id="PTHR34779:SF7">
    <property type="entry name" value="DUF3741 DOMAIN-CONTAINING PROTEIN"/>
    <property type="match status" value="1"/>
</dbReference>
<feature type="region of interest" description="Disordered" evidence="1">
    <location>
        <begin position="49"/>
        <end position="104"/>
    </location>
</feature>
<evidence type="ECO:0000313" key="5">
    <source>
        <dbReference type="Proteomes" id="UP000002051"/>
    </source>
</evidence>
<feature type="compositionally biased region" description="Polar residues" evidence="1">
    <location>
        <begin position="89"/>
        <end position="98"/>
    </location>
</feature>
<keyword evidence="5" id="KW-1185">Reference proteome</keyword>
<accession>G7LAA9</accession>
<dbReference type="Proteomes" id="UP000002051">
    <property type="component" value="Chromosome 8"/>
</dbReference>
<reference evidence="3" key="4">
    <citation type="journal article" date="2018" name="Nat. Plants">
        <title>Whole-genome landscape of Medicago truncatula symbiotic genes.</title>
        <authorList>
            <person name="Pecrix Y."/>
            <person name="Gamas P."/>
            <person name="Carrere S."/>
        </authorList>
    </citation>
    <scope>NUCLEOTIDE SEQUENCE</scope>
    <source>
        <tissue evidence="3">Leaves</tissue>
    </source>
</reference>
<evidence type="ECO:0000256" key="1">
    <source>
        <dbReference type="SAM" id="MobiDB-lite"/>
    </source>
</evidence>
<dbReference type="EMBL" id="PSQE01000008">
    <property type="protein sequence ID" value="RHN41916.1"/>
    <property type="molecule type" value="Genomic_DNA"/>
</dbReference>
<dbReference type="PaxDb" id="3880-AET03700"/>
<dbReference type="EnsemblPlants" id="AET03700">
    <property type="protein sequence ID" value="AET03700"/>
    <property type="gene ID" value="MTR_8g074760"/>
</dbReference>
<reference evidence="2 5" key="1">
    <citation type="journal article" date="2011" name="Nature">
        <title>The Medicago genome provides insight into the evolution of rhizobial symbioses.</title>
        <authorList>
            <person name="Young N.D."/>
            <person name="Debelle F."/>
            <person name="Oldroyd G.E."/>
            <person name="Geurts R."/>
            <person name="Cannon S.B."/>
            <person name="Udvardi M.K."/>
            <person name="Benedito V.A."/>
            <person name="Mayer K.F."/>
            <person name="Gouzy J."/>
            <person name="Schoof H."/>
            <person name="Van de Peer Y."/>
            <person name="Proost S."/>
            <person name="Cook D.R."/>
            <person name="Meyers B.C."/>
            <person name="Spannagl M."/>
            <person name="Cheung F."/>
            <person name="De Mita S."/>
            <person name="Krishnakumar V."/>
            <person name="Gundlach H."/>
            <person name="Zhou S."/>
            <person name="Mudge J."/>
            <person name="Bharti A.K."/>
            <person name="Murray J.D."/>
            <person name="Naoumkina M.A."/>
            <person name="Rosen B."/>
            <person name="Silverstein K.A."/>
            <person name="Tang H."/>
            <person name="Rombauts S."/>
            <person name="Zhao P.X."/>
            <person name="Zhou P."/>
            <person name="Barbe V."/>
            <person name="Bardou P."/>
            <person name="Bechner M."/>
            <person name="Bellec A."/>
            <person name="Berger A."/>
            <person name="Berges H."/>
            <person name="Bidwell S."/>
            <person name="Bisseling T."/>
            <person name="Choisne N."/>
            <person name="Couloux A."/>
            <person name="Denny R."/>
            <person name="Deshpande S."/>
            <person name="Dai X."/>
            <person name="Doyle J.J."/>
            <person name="Dudez A.M."/>
            <person name="Farmer A.D."/>
            <person name="Fouteau S."/>
            <person name="Franken C."/>
            <person name="Gibelin C."/>
            <person name="Gish J."/>
            <person name="Goldstein S."/>
            <person name="Gonzalez A.J."/>
            <person name="Green P.J."/>
            <person name="Hallab A."/>
            <person name="Hartog M."/>
            <person name="Hua A."/>
            <person name="Humphray S.J."/>
            <person name="Jeong D.H."/>
            <person name="Jing Y."/>
            <person name="Jocker A."/>
            <person name="Kenton S.M."/>
            <person name="Kim D.J."/>
            <person name="Klee K."/>
            <person name="Lai H."/>
            <person name="Lang C."/>
            <person name="Lin S."/>
            <person name="Macmil S.L."/>
            <person name="Magdelenat G."/>
            <person name="Matthews L."/>
            <person name="McCorrison J."/>
            <person name="Monaghan E.L."/>
            <person name="Mun J.H."/>
            <person name="Najar F.Z."/>
            <person name="Nicholson C."/>
            <person name="Noirot C."/>
            <person name="O'Bleness M."/>
            <person name="Paule C.R."/>
            <person name="Poulain J."/>
            <person name="Prion F."/>
            <person name="Qin B."/>
            <person name="Qu C."/>
            <person name="Retzel E.F."/>
            <person name="Riddle C."/>
            <person name="Sallet E."/>
            <person name="Samain S."/>
            <person name="Samson N."/>
            <person name="Sanders I."/>
            <person name="Saurat O."/>
            <person name="Scarpelli C."/>
            <person name="Schiex T."/>
            <person name="Segurens B."/>
            <person name="Severin A.J."/>
            <person name="Sherrier D.J."/>
            <person name="Shi R."/>
            <person name="Sims S."/>
            <person name="Singer S.R."/>
            <person name="Sinharoy S."/>
            <person name="Sterck L."/>
            <person name="Viollet A."/>
            <person name="Wang B.B."/>
            <person name="Wang K."/>
            <person name="Wang M."/>
            <person name="Wang X."/>
            <person name="Warfsmann J."/>
            <person name="Weissenbach J."/>
            <person name="White D.D."/>
            <person name="White J.D."/>
            <person name="Wiley G.B."/>
            <person name="Wincker P."/>
            <person name="Xing Y."/>
            <person name="Yang L."/>
            <person name="Yao Z."/>
            <person name="Ying F."/>
            <person name="Zhai J."/>
            <person name="Zhou L."/>
            <person name="Zuber A."/>
            <person name="Denarie J."/>
            <person name="Dixon R.A."/>
            <person name="May G.D."/>
            <person name="Schwartz D.C."/>
            <person name="Rogers J."/>
            <person name="Quetier F."/>
            <person name="Town C.D."/>
            <person name="Roe B.A."/>
        </authorList>
    </citation>
    <scope>NUCLEOTIDE SEQUENCE [LARGE SCALE GENOMIC DNA]</scope>
    <source>
        <strain evidence="2">A17</strain>
        <strain evidence="4 5">cv. Jemalong A17</strain>
    </source>
</reference>
<dbReference type="eggNOG" id="ENOG502R74J">
    <property type="taxonomic scope" value="Eukaryota"/>
</dbReference>
<dbReference type="PANTHER" id="PTHR34779">
    <property type="entry name" value="OS09G0542900 PROTEIN"/>
    <property type="match status" value="1"/>
</dbReference>
<sequence>MEKLSKMKNKFFKFLPKRPVASVSSYQNPTLSPNASVTTARKVSIIPKEARRKHRSISFSAREPSSPKVSCMGQVKSKKKKRKAKRIHQSSTKNNDSVTSHENKKILLQSEKALVVEENQEFAPSMLIVPSLGTMKKFESGRGSLSDFDATLAER</sequence>
<dbReference type="Gramene" id="rna48291">
    <property type="protein sequence ID" value="RHN41916.1"/>
    <property type="gene ID" value="gene48291"/>
</dbReference>
<dbReference type="AlphaFoldDB" id="G7LAA9"/>
<dbReference type="InterPro" id="IPR038796">
    <property type="entry name" value="At1g76070-like"/>
</dbReference>
<name>G7LAA9_MEDTR</name>
<reference evidence="4" key="3">
    <citation type="submission" date="2015-04" db="UniProtKB">
        <authorList>
            <consortium name="EnsemblPlants"/>
        </authorList>
    </citation>
    <scope>IDENTIFICATION</scope>
    <source>
        <strain evidence="4">cv. Jemalong A17</strain>
    </source>
</reference>
<dbReference type="Proteomes" id="UP000265566">
    <property type="component" value="Chromosome 8"/>
</dbReference>
<dbReference type="KEGG" id="mtr:11444858"/>
<dbReference type="STRING" id="3880.G7LAA9"/>
<evidence type="ECO:0000313" key="4">
    <source>
        <dbReference type="EnsemblPlants" id="AET03700"/>
    </source>
</evidence>
<dbReference type="EMBL" id="CM001224">
    <property type="protein sequence ID" value="AET03700.1"/>
    <property type="molecule type" value="Genomic_DNA"/>
</dbReference>
<dbReference type="HOGENOM" id="CLU_141930_0_0_1"/>
<dbReference type="OMA" id="RNAKLWI"/>
<evidence type="ECO:0000313" key="2">
    <source>
        <dbReference type="EMBL" id="AET03700.1"/>
    </source>
</evidence>
<organism evidence="2 5">
    <name type="scientific">Medicago truncatula</name>
    <name type="common">Barrel medic</name>
    <name type="synonym">Medicago tribuloides</name>
    <dbReference type="NCBI Taxonomy" id="3880"/>
    <lineage>
        <taxon>Eukaryota</taxon>
        <taxon>Viridiplantae</taxon>
        <taxon>Streptophyta</taxon>
        <taxon>Embryophyta</taxon>
        <taxon>Tracheophyta</taxon>
        <taxon>Spermatophyta</taxon>
        <taxon>Magnoliopsida</taxon>
        <taxon>eudicotyledons</taxon>
        <taxon>Gunneridae</taxon>
        <taxon>Pentapetalae</taxon>
        <taxon>rosids</taxon>
        <taxon>fabids</taxon>
        <taxon>Fabales</taxon>
        <taxon>Fabaceae</taxon>
        <taxon>Papilionoideae</taxon>
        <taxon>50 kb inversion clade</taxon>
        <taxon>NPAAA clade</taxon>
        <taxon>Hologalegina</taxon>
        <taxon>IRL clade</taxon>
        <taxon>Trifolieae</taxon>
        <taxon>Medicago</taxon>
    </lineage>
</organism>
<dbReference type="OrthoDB" id="1926132at2759"/>
<reference evidence="2 5" key="2">
    <citation type="journal article" date="2014" name="BMC Genomics">
        <title>An improved genome release (version Mt4.0) for the model legume Medicago truncatula.</title>
        <authorList>
            <person name="Tang H."/>
            <person name="Krishnakumar V."/>
            <person name="Bidwell S."/>
            <person name="Rosen B."/>
            <person name="Chan A."/>
            <person name="Zhou S."/>
            <person name="Gentzbittel L."/>
            <person name="Childs K.L."/>
            <person name="Yandell M."/>
            <person name="Gundlach H."/>
            <person name="Mayer K.F."/>
            <person name="Schwartz D.C."/>
            <person name="Town C.D."/>
        </authorList>
    </citation>
    <scope>GENOME REANNOTATION</scope>
    <source>
        <strain evidence="4 5">cv. Jemalong A17</strain>
    </source>
</reference>
<gene>
    <name evidence="4" type="primary">11444858</name>
    <name evidence="2" type="ordered locus">MTR_8g074760</name>
    <name evidence="3" type="ORF">MtrunA17_Chr8g0371181</name>
</gene>
<proteinExistence type="predicted"/>
<evidence type="ECO:0000313" key="3">
    <source>
        <dbReference type="EMBL" id="RHN41916.1"/>
    </source>
</evidence>